<protein>
    <submittedName>
        <fullName evidence="4">Amidase</fullName>
        <ecNumber evidence="4">3.5.1.4</ecNumber>
    </submittedName>
</protein>
<comment type="caution">
    <text evidence="4">The sequence shown here is derived from an EMBL/GenBank/DDBJ whole genome shotgun (WGS) entry which is preliminary data.</text>
</comment>
<reference evidence="4 5" key="1">
    <citation type="submission" date="2015-07" db="EMBL/GenBank/DDBJ databases">
        <authorList>
            <person name="Noorani M."/>
        </authorList>
    </citation>
    <scope>NUCLEOTIDE SEQUENCE [LARGE SCALE GENOMIC DNA]</scope>
    <source>
        <strain evidence="4 5">NRRL B-24567</strain>
    </source>
</reference>
<gene>
    <name evidence="4" type="ORF">ADK41_05095</name>
</gene>
<feature type="region of interest" description="Disordered" evidence="2">
    <location>
        <begin position="156"/>
        <end position="183"/>
    </location>
</feature>
<dbReference type="Proteomes" id="UP000037773">
    <property type="component" value="Unassembled WGS sequence"/>
</dbReference>
<dbReference type="InterPro" id="IPR023631">
    <property type="entry name" value="Amidase_dom"/>
</dbReference>
<dbReference type="PATRIC" id="fig|36816.3.peg.1087"/>
<dbReference type="InterPro" id="IPR036928">
    <property type="entry name" value="AS_sf"/>
</dbReference>
<dbReference type="AlphaFoldDB" id="A0A0M8QVP2"/>
<dbReference type="GO" id="GO:0004040">
    <property type="term" value="F:amidase activity"/>
    <property type="evidence" value="ECO:0007669"/>
    <property type="project" value="UniProtKB-EC"/>
</dbReference>
<dbReference type="EC" id="3.5.1.4" evidence="4"/>
<proteinExistence type="inferred from homology"/>
<name>A0A0M8QVP2_9ACTN</name>
<dbReference type="InterPro" id="IPR000120">
    <property type="entry name" value="Amidase"/>
</dbReference>
<organism evidence="4 5">
    <name type="scientific">Streptomyces caelestis</name>
    <dbReference type="NCBI Taxonomy" id="36816"/>
    <lineage>
        <taxon>Bacteria</taxon>
        <taxon>Bacillati</taxon>
        <taxon>Actinomycetota</taxon>
        <taxon>Actinomycetes</taxon>
        <taxon>Kitasatosporales</taxon>
        <taxon>Streptomycetaceae</taxon>
        <taxon>Streptomyces</taxon>
    </lineage>
</organism>
<evidence type="ECO:0000313" key="4">
    <source>
        <dbReference type="EMBL" id="KOT44260.1"/>
    </source>
</evidence>
<evidence type="ECO:0000256" key="1">
    <source>
        <dbReference type="ARBA" id="ARBA00009199"/>
    </source>
</evidence>
<dbReference type="EMBL" id="LGCN01000040">
    <property type="protein sequence ID" value="KOT44260.1"/>
    <property type="molecule type" value="Genomic_DNA"/>
</dbReference>
<dbReference type="PANTHER" id="PTHR11895:SF7">
    <property type="entry name" value="GLUTAMYL-TRNA(GLN) AMIDOTRANSFERASE SUBUNIT A, MITOCHONDRIAL"/>
    <property type="match status" value="1"/>
</dbReference>
<comment type="similarity">
    <text evidence="1">Belongs to the amidase family.</text>
</comment>
<dbReference type="InterPro" id="IPR020556">
    <property type="entry name" value="Amidase_CS"/>
</dbReference>
<keyword evidence="4" id="KW-0378">Hydrolase</keyword>
<dbReference type="NCBIfam" id="NF005899">
    <property type="entry name" value="PRK07869.1"/>
    <property type="match status" value="1"/>
</dbReference>
<accession>A0A0M8QVP2</accession>
<sequence length="493" mass="52206">MVSNDGGAIIHARRAEPTVTTSEEQSEAQARVHVFRDDALGDHDAVGLAEAIRRREVGAAEAARDAAARVGAVESRLHAVQVHLDVPAHGSAPAGAFAGVPTFVKDNTDYQGLPTGHGSAAFAPRAARRHAPFTRQFLSTGVTVLGKTRLPEFGFSPTTEFEGAEPVRNPWHTDHSAGGSSGGSAALVAAGAVPIAHANDGGGSIRIPAACCGLVGLKPTRGRVVANAQGRRLPIDLVTDGVVSRSVRDSAAFLAAAEQHWRNPGLPPVGLVEGPSDRRLRIGLLVDSPNGVRVDADTRAAVTETAERLERLGHTVEPVELSIDPHFTDDFLTYWGMLSFLLGVTGRTLGADFDRSRMDGLSRGLREAYVGKWKRTPGVVRRLKRTREAYAAGFRGLDVILSPVLAHTTPPIGHLNPAVPYATLIERILAYVAFTPVNNVVGTPSIAVPAAHTTADGLPVGVMVSGRPGAERTLLELAFELEADRPFRRLQDS</sequence>
<evidence type="ECO:0000259" key="3">
    <source>
        <dbReference type="Pfam" id="PF01425"/>
    </source>
</evidence>
<dbReference type="SUPFAM" id="SSF75304">
    <property type="entry name" value="Amidase signature (AS) enzymes"/>
    <property type="match status" value="1"/>
</dbReference>
<feature type="domain" description="Amidase" evidence="3">
    <location>
        <begin position="88"/>
        <end position="475"/>
    </location>
</feature>
<dbReference type="Pfam" id="PF01425">
    <property type="entry name" value="Amidase"/>
    <property type="match status" value="1"/>
</dbReference>
<dbReference type="PANTHER" id="PTHR11895">
    <property type="entry name" value="TRANSAMIDASE"/>
    <property type="match status" value="1"/>
</dbReference>
<evidence type="ECO:0000313" key="5">
    <source>
        <dbReference type="Proteomes" id="UP000037773"/>
    </source>
</evidence>
<keyword evidence="5" id="KW-1185">Reference proteome</keyword>
<evidence type="ECO:0000256" key="2">
    <source>
        <dbReference type="SAM" id="MobiDB-lite"/>
    </source>
</evidence>
<dbReference type="PROSITE" id="PS00571">
    <property type="entry name" value="AMIDASES"/>
    <property type="match status" value="1"/>
</dbReference>
<dbReference type="Gene3D" id="3.90.1300.10">
    <property type="entry name" value="Amidase signature (AS) domain"/>
    <property type="match status" value="1"/>
</dbReference>